<evidence type="ECO:0000313" key="7">
    <source>
        <dbReference type="Proteomes" id="UP000431080"/>
    </source>
</evidence>
<evidence type="ECO:0000256" key="1">
    <source>
        <dbReference type="ARBA" id="ARBA00023015"/>
    </source>
</evidence>
<keyword evidence="7" id="KW-1185">Reference proteome</keyword>
<organism evidence="6 7">
    <name type="scientific">Agromyces agglutinans</name>
    <dbReference type="NCBI Taxonomy" id="2662258"/>
    <lineage>
        <taxon>Bacteria</taxon>
        <taxon>Bacillati</taxon>
        <taxon>Actinomycetota</taxon>
        <taxon>Actinomycetes</taxon>
        <taxon>Micrococcales</taxon>
        <taxon>Microbacteriaceae</taxon>
        <taxon>Agromyces</taxon>
    </lineage>
</organism>
<dbReference type="InterPro" id="IPR009057">
    <property type="entry name" value="Homeodomain-like_sf"/>
</dbReference>
<dbReference type="Pfam" id="PF12833">
    <property type="entry name" value="HTH_18"/>
    <property type="match status" value="1"/>
</dbReference>
<dbReference type="Pfam" id="PF20240">
    <property type="entry name" value="DUF6597"/>
    <property type="match status" value="1"/>
</dbReference>
<dbReference type="PANTHER" id="PTHR46796">
    <property type="entry name" value="HTH-TYPE TRANSCRIPTIONAL ACTIVATOR RHAS-RELATED"/>
    <property type="match status" value="1"/>
</dbReference>
<dbReference type="Gene3D" id="1.10.10.60">
    <property type="entry name" value="Homeodomain-like"/>
    <property type="match status" value="1"/>
</dbReference>
<evidence type="ECO:0000256" key="4">
    <source>
        <dbReference type="SAM" id="MobiDB-lite"/>
    </source>
</evidence>
<proteinExistence type="predicted"/>
<reference evidence="6 7" key="1">
    <citation type="submission" date="2019-10" db="EMBL/GenBank/DDBJ databases">
        <authorList>
            <person name="Nie G."/>
            <person name="Ming H."/>
            <person name="Yi B."/>
        </authorList>
    </citation>
    <scope>NUCLEOTIDE SEQUENCE [LARGE SCALE GENOMIC DNA]</scope>
    <source>
        <strain evidence="6 7">CFH 90414</strain>
    </source>
</reference>
<dbReference type="PANTHER" id="PTHR46796:SF13">
    <property type="entry name" value="HTH-TYPE TRANSCRIPTIONAL ACTIVATOR RHAS"/>
    <property type="match status" value="1"/>
</dbReference>
<comment type="caution">
    <text evidence="6">The sequence shown here is derived from an EMBL/GenBank/DDBJ whole genome shotgun (WGS) entry which is preliminary data.</text>
</comment>
<protein>
    <submittedName>
        <fullName evidence="6">Helix-turn-helix domain-containing protein</fullName>
    </submittedName>
</protein>
<dbReference type="SMART" id="SM00342">
    <property type="entry name" value="HTH_ARAC"/>
    <property type="match status" value="1"/>
</dbReference>
<accession>A0A6I2F6Q7</accession>
<evidence type="ECO:0000256" key="2">
    <source>
        <dbReference type="ARBA" id="ARBA00023125"/>
    </source>
</evidence>
<keyword evidence="2" id="KW-0238">DNA-binding</keyword>
<evidence type="ECO:0000259" key="5">
    <source>
        <dbReference type="PROSITE" id="PS01124"/>
    </source>
</evidence>
<dbReference type="GO" id="GO:0043565">
    <property type="term" value="F:sequence-specific DNA binding"/>
    <property type="evidence" value="ECO:0007669"/>
    <property type="project" value="InterPro"/>
</dbReference>
<dbReference type="InterPro" id="IPR046532">
    <property type="entry name" value="DUF6597"/>
</dbReference>
<dbReference type="SUPFAM" id="SSF46689">
    <property type="entry name" value="Homeodomain-like"/>
    <property type="match status" value="1"/>
</dbReference>
<dbReference type="PROSITE" id="PS01124">
    <property type="entry name" value="HTH_ARAC_FAMILY_2"/>
    <property type="match status" value="1"/>
</dbReference>
<evidence type="ECO:0000256" key="3">
    <source>
        <dbReference type="ARBA" id="ARBA00023163"/>
    </source>
</evidence>
<name>A0A6I2F6Q7_9MICO</name>
<dbReference type="EMBL" id="WJIF01000010">
    <property type="protein sequence ID" value="MRG61155.1"/>
    <property type="molecule type" value="Genomic_DNA"/>
</dbReference>
<dbReference type="InterPro" id="IPR018060">
    <property type="entry name" value="HTH_AraC"/>
</dbReference>
<dbReference type="PROSITE" id="PS00041">
    <property type="entry name" value="HTH_ARAC_FAMILY_1"/>
    <property type="match status" value="1"/>
</dbReference>
<dbReference type="GO" id="GO:0003700">
    <property type="term" value="F:DNA-binding transcription factor activity"/>
    <property type="evidence" value="ECO:0007669"/>
    <property type="project" value="InterPro"/>
</dbReference>
<sequence>MVIVKSVSVMSSTLRSAETEILDECDIPPRSPRAAMPHPILGTMADDYWRSRAGAPRSRGVLAPRPGDPPLTAGVPGDEPPDGAPLRMTRLAPSPRAAELVRHYWIPRWNLGEGPSVTQRVLEYPTANLVIGDGRADVHGTAIGLGSRTLTGDGEAFGVLLQPGAARAIAGIAARRLVGSSAALDRAGVAPLVAEVEARVADGDDAGAVHAFESWLAPLGIEVNDDARLVRDLVARAEEDRRLVRVDQLAAIAGVGVRQLERLVREQLGLTPKWLIRRYRLQEAATRLTAADRPALADLAAELGYADQAHFTREFSAVVGVPPGRYLREAEGGA</sequence>
<dbReference type="InterPro" id="IPR050204">
    <property type="entry name" value="AraC_XylS_family_regulators"/>
</dbReference>
<dbReference type="Proteomes" id="UP000431080">
    <property type="component" value="Unassembled WGS sequence"/>
</dbReference>
<gene>
    <name evidence="6" type="ORF">GE115_14970</name>
</gene>
<keyword evidence="3" id="KW-0804">Transcription</keyword>
<evidence type="ECO:0000313" key="6">
    <source>
        <dbReference type="EMBL" id="MRG61155.1"/>
    </source>
</evidence>
<dbReference type="AlphaFoldDB" id="A0A6I2F6Q7"/>
<dbReference type="InterPro" id="IPR018062">
    <property type="entry name" value="HTH_AraC-typ_CS"/>
</dbReference>
<keyword evidence="1" id="KW-0805">Transcription regulation</keyword>
<feature type="domain" description="HTH araC/xylS-type" evidence="5">
    <location>
        <begin position="227"/>
        <end position="329"/>
    </location>
</feature>
<feature type="region of interest" description="Disordered" evidence="4">
    <location>
        <begin position="56"/>
        <end position="84"/>
    </location>
</feature>